<evidence type="ECO:0000313" key="3">
    <source>
        <dbReference type="Proteomes" id="UP000533269"/>
    </source>
</evidence>
<feature type="compositionally biased region" description="Basic and acidic residues" evidence="1">
    <location>
        <begin position="1"/>
        <end position="12"/>
    </location>
</feature>
<comment type="caution">
    <text evidence="2">The sequence shown here is derived from an EMBL/GenBank/DDBJ whole genome shotgun (WGS) entry which is preliminary data.</text>
</comment>
<feature type="region of interest" description="Disordered" evidence="1">
    <location>
        <begin position="1"/>
        <end position="29"/>
    </location>
</feature>
<name>A0A7W4TRG1_KINRA</name>
<dbReference type="AlphaFoldDB" id="A0A7W4TRG1"/>
<evidence type="ECO:0000256" key="1">
    <source>
        <dbReference type="SAM" id="MobiDB-lite"/>
    </source>
</evidence>
<dbReference type="Proteomes" id="UP000533269">
    <property type="component" value="Unassembled WGS sequence"/>
</dbReference>
<reference evidence="2 3" key="1">
    <citation type="submission" date="2020-08" db="EMBL/GenBank/DDBJ databases">
        <title>The Agave Microbiome: Exploring the role of microbial communities in plant adaptations to desert environments.</title>
        <authorList>
            <person name="Partida-Martinez L.P."/>
        </authorList>
    </citation>
    <scope>NUCLEOTIDE SEQUENCE [LARGE SCALE GENOMIC DNA]</scope>
    <source>
        <strain evidence="2 3">AS2.23</strain>
    </source>
</reference>
<protein>
    <submittedName>
        <fullName evidence="2">Uncharacterized protein</fullName>
    </submittedName>
</protein>
<organism evidence="2 3">
    <name type="scientific">Kineococcus radiotolerans</name>
    <dbReference type="NCBI Taxonomy" id="131568"/>
    <lineage>
        <taxon>Bacteria</taxon>
        <taxon>Bacillati</taxon>
        <taxon>Actinomycetota</taxon>
        <taxon>Actinomycetes</taxon>
        <taxon>Kineosporiales</taxon>
        <taxon>Kineosporiaceae</taxon>
        <taxon>Kineococcus</taxon>
    </lineage>
</organism>
<sequence>MNDEVLRDRAEGESSAPVPAVDGRLRFSR</sequence>
<proteinExistence type="predicted"/>
<gene>
    <name evidence="2" type="ORF">FHR75_003988</name>
</gene>
<evidence type="ECO:0000313" key="2">
    <source>
        <dbReference type="EMBL" id="MBB2903146.1"/>
    </source>
</evidence>
<dbReference type="EMBL" id="JACHVY010000005">
    <property type="protein sequence ID" value="MBB2903146.1"/>
    <property type="molecule type" value="Genomic_DNA"/>
</dbReference>
<accession>A0A7W4TRG1</accession>
<reference evidence="2 3" key="2">
    <citation type="submission" date="2020-08" db="EMBL/GenBank/DDBJ databases">
        <authorList>
            <person name="Partida-Martinez L."/>
            <person name="Huntemann M."/>
            <person name="Clum A."/>
            <person name="Wang J."/>
            <person name="Palaniappan K."/>
            <person name="Ritter S."/>
            <person name="Chen I.-M."/>
            <person name="Stamatis D."/>
            <person name="Reddy T."/>
            <person name="O'Malley R."/>
            <person name="Daum C."/>
            <person name="Shapiro N."/>
            <person name="Ivanova N."/>
            <person name="Kyrpides N."/>
            <person name="Woyke T."/>
        </authorList>
    </citation>
    <scope>NUCLEOTIDE SEQUENCE [LARGE SCALE GENOMIC DNA]</scope>
    <source>
        <strain evidence="2 3">AS2.23</strain>
    </source>
</reference>